<dbReference type="Gene3D" id="3.90.940.20">
    <property type="entry name" value="RPB5-like RNA polymerase subunit"/>
    <property type="match status" value="1"/>
</dbReference>
<accession>A0A381NX62</accession>
<organism evidence="2">
    <name type="scientific">marine metagenome</name>
    <dbReference type="NCBI Taxonomy" id="408172"/>
    <lineage>
        <taxon>unclassified sequences</taxon>
        <taxon>metagenomes</taxon>
        <taxon>ecological metagenomes</taxon>
    </lineage>
</organism>
<sequence length="195" mass="21712">MAVKSSTKKRLMELGVSETHAHRLADDANMDAIKRMTVDQVAKKLELETGDTDLDNVMAVIREQMASRKRTRTGRITISRKAMLDADIPQGDDRFNVLNHILVPHHELIPHEEEEATLAPWGLSQKNADGTTRLAKELLPKILITDPAVQAIKEAVEQDDDELPAGWLANRVVRVVRFSRSAGSSTAYRLIVESA</sequence>
<gene>
    <name evidence="2" type="ORF">METZ01_LOCUS11881</name>
</gene>
<dbReference type="SUPFAM" id="SSF55287">
    <property type="entry name" value="RPB5-like RNA polymerase subunit"/>
    <property type="match status" value="1"/>
</dbReference>
<dbReference type="InterPro" id="IPR035913">
    <property type="entry name" value="RPB5-like_sf"/>
</dbReference>
<dbReference type="AlphaFoldDB" id="A0A381NX62"/>
<dbReference type="InterPro" id="IPR000783">
    <property type="entry name" value="RNA_pol_subH/Rpb5_C"/>
</dbReference>
<dbReference type="GO" id="GO:0003899">
    <property type="term" value="F:DNA-directed RNA polymerase activity"/>
    <property type="evidence" value="ECO:0007669"/>
    <property type="project" value="InterPro"/>
</dbReference>
<evidence type="ECO:0000259" key="1">
    <source>
        <dbReference type="Pfam" id="PF01191"/>
    </source>
</evidence>
<proteinExistence type="predicted"/>
<dbReference type="GO" id="GO:0006351">
    <property type="term" value="P:DNA-templated transcription"/>
    <property type="evidence" value="ECO:0007669"/>
    <property type="project" value="InterPro"/>
</dbReference>
<protein>
    <recommendedName>
        <fullName evidence="1">RNA polymerase subunit H/Rpb5 C-terminal domain-containing protein</fullName>
    </recommendedName>
</protein>
<name>A0A381NX62_9ZZZZ</name>
<evidence type="ECO:0000313" key="2">
    <source>
        <dbReference type="EMBL" id="SUZ59027.1"/>
    </source>
</evidence>
<reference evidence="2" key="1">
    <citation type="submission" date="2018-05" db="EMBL/GenBank/DDBJ databases">
        <authorList>
            <person name="Lanie J.A."/>
            <person name="Ng W.-L."/>
            <person name="Kazmierczak K.M."/>
            <person name="Andrzejewski T.M."/>
            <person name="Davidsen T.M."/>
            <person name="Wayne K.J."/>
            <person name="Tettelin H."/>
            <person name="Glass J.I."/>
            <person name="Rusch D."/>
            <person name="Podicherti R."/>
            <person name="Tsui H.-C.T."/>
            <person name="Winkler M.E."/>
        </authorList>
    </citation>
    <scope>NUCLEOTIDE SEQUENCE</scope>
</reference>
<feature type="domain" description="RNA polymerase subunit H/Rpb5 C-terminal" evidence="1">
    <location>
        <begin position="95"/>
        <end position="191"/>
    </location>
</feature>
<dbReference type="GO" id="GO:0003677">
    <property type="term" value="F:DNA binding"/>
    <property type="evidence" value="ECO:0007669"/>
    <property type="project" value="InterPro"/>
</dbReference>
<dbReference type="Pfam" id="PF01191">
    <property type="entry name" value="RNA_pol_Rpb5_C"/>
    <property type="match status" value="1"/>
</dbReference>
<dbReference type="EMBL" id="UINC01000657">
    <property type="protein sequence ID" value="SUZ59027.1"/>
    <property type="molecule type" value="Genomic_DNA"/>
</dbReference>